<feature type="domain" description="6-phosphogluconate dehydrogenase NADP-binding" evidence="2">
    <location>
        <begin position="5"/>
        <end position="131"/>
    </location>
</feature>
<dbReference type="SUPFAM" id="SSF48179">
    <property type="entry name" value="6-phosphogluconate dehydrogenase C-terminal domain-like"/>
    <property type="match status" value="1"/>
</dbReference>
<dbReference type="STRING" id="253628.A0A0D2AQG6"/>
<dbReference type="PANTHER" id="PTHR43580:SF2">
    <property type="entry name" value="CYTOKINE-LIKE NUCLEAR FACTOR N-PAC"/>
    <property type="match status" value="1"/>
</dbReference>
<evidence type="ECO:0000313" key="4">
    <source>
        <dbReference type="EMBL" id="KIW08903.1"/>
    </source>
</evidence>
<dbReference type="InterPro" id="IPR006115">
    <property type="entry name" value="6PGDH_NADP-bd"/>
</dbReference>
<dbReference type="SUPFAM" id="SSF51735">
    <property type="entry name" value="NAD(P)-binding Rossmann-fold domains"/>
    <property type="match status" value="1"/>
</dbReference>
<dbReference type="RefSeq" id="XP_016218772.1">
    <property type="nucleotide sequence ID" value="XM_016353619.1"/>
</dbReference>
<dbReference type="Gene3D" id="3.40.50.720">
    <property type="entry name" value="NAD(P)-binding Rossmann-like Domain"/>
    <property type="match status" value="1"/>
</dbReference>
<dbReference type="HOGENOM" id="CLU_052530_0_1_1"/>
<dbReference type="GO" id="GO:0003677">
    <property type="term" value="F:DNA binding"/>
    <property type="evidence" value="ECO:0007669"/>
    <property type="project" value="TreeGrafter"/>
</dbReference>
<evidence type="ECO:0008006" key="6">
    <source>
        <dbReference type="Google" id="ProtNLM"/>
    </source>
</evidence>
<dbReference type="GO" id="GO:0050661">
    <property type="term" value="F:NADP binding"/>
    <property type="evidence" value="ECO:0007669"/>
    <property type="project" value="InterPro"/>
</dbReference>
<dbReference type="Gene3D" id="1.10.1040.10">
    <property type="entry name" value="N-(1-d-carboxylethyl)-l-norvaline Dehydrogenase, domain 2"/>
    <property type="match status" value="1"/>
</dbReference>
<evidence type="ECO:0000313" key="5">
    <source>
        <dbReference type="Proteomes" id="UP000053259"/>
    </source>
</evidence>
<dbReference type="InterPro" id="IPR013328">
    <property type="entry name" value="6PGD_dom2"/>
</dbReference>
<dbReference type="GO" id="GO:0031491">
    <property type="term" value="F:nucleosome binding"/>
    <property type="evidence" value="ECO:0007669"/>
    <property type="project" value="TreeGrafter"/>
</dbReference>
<dbReference type="PANTHER" id="PTHR43580">
    <property type="entry name" value="OXIDOREDUCTASE GLYR1-RELATED"/>
    <property type="match status" value="1"/>
</dbReference>
<dbReference type="GO" id="GO:0140673">
    <property type="term" value="P:transcription elongation-coupled chromatin remodeling"/>
    <property type="evidence" value="ECO:0007669"/>
    <property type="project" value="TreeGrafter"/>
</dbReference>
<sequence length="315" mass="33231">MAKANVGIISLGEMGAAIAQLLRAEGFHVLSKLEGRSEATMSRAAAAGVRCDFSSDEAFIESCDYVMSIVPPSEALATAERIAKACTVNRMRSPLVYLELNAVSPSTAKSISKVFTSLDVRVIDGGIIGGPPCISESGWSCPSIVLSGPYKLAEAPSEGAILAKVLNTKVVGDEIGTASGLKCCFASLTKGYTALAIQAFSTASRLGVLEHLEKEISNSPGGANRLEASKRSLSSMPPKAGRWVEEMVQINQTFSEEGGWGNVKPSTDIFKQIAGVYEFVSRGTDLGKEHVTNRQRGKTAEDAVDVICQALSGKH</sequence>
<reference evidence="4 5" key="1">
    <citation type="submission" date="2015-01" db="EMBL/GenBank/DDBJ databases">
        <title>The Genome Sequence of Ochroconis gallopava CBS43764.</title>
        <authorList>
            <consortium name="The Broad Institute Genomics Platform"/>
            <person name="Cuomo C."/>
            <person name="de Hoog S."/>
            <person name="Gorbushina A."/>
            <person name="Stielow B."/>
            <person name="Teixiera M."/>
            <person name="Abouelleil A."/>
            <person name="Chapman S.B."/>
            <person name="Priest M."/>
            <person name="Young S.K."/>
            <person name="Wortman J."/>
            <person name="Nusbaum C."/>
            <person name="Birren B."/>
        </authorList>
    </citation>
    <scope>NUCLEOTIDE SEQUENCE [LARGE SCALE GENOMIC DNA]</scope>
    <source>
        <strain evidence="4 5">CBS 43764</strain>
    </source>
</reference>
<gene>
    <name evidence="4" type="ORF">PV09_00822</name>
</gene>
<comment type="similarity">
    <text evidence="1">Belongs to the HIBADH-related family. NP60 subfamily.</text>
</comment>
<name>A0A0D2AQG6_9PEZI</name>
<dbReference type="InterPro" id="IPR015814">
    <property type="entry name" value="Pgluconate_DH_NAD-bd_C"/>
</dbReference>
<dbReference type="VEuPathDB" id="FungiDB:PV09_00822"/>
<dbReference type="GO" id="GO:0000785">
    <property type="term" value="C:chromatin"/>
    <property type="evidence" value="ECO:0007669"/>
    <property type="project" value="TreeGrafter"/>
</dbReference>
<dbReference type="Pfam" id="PF03446">
    <property type="entry name" value="NAD_binding_2"/>
    <property type="match status" value="1"/>
</dbReference>
<dbReference type="InterPro" id="IPR051265">
    <property type="entry name" value="HIBADH-related_NP60_sf"/>
</dbReference>
<organism evidence="4 5">
    <name type="scientific">Verruconis gallopava</name>
    <dbReference type="NCBI Taxonomy" id="253628"/>
    <lineage>
        <taxon>Eukaryota</taxon>
        <taxon>Fungi</taxon>
        <taxon>Dikarya</taxon>
        <taxon>Ascomycota</taxon>
        <taxon>Pezizomycotina</taxon>
        <taxon>Dothideomycetes</taxon>
        <taxon>Pleosporomycetidae</taxon>
        <taxon>Venturiales</taxon>
        <taxon>Sympoventuriaceae</taxon>
        <taxon>Verruconis</taxon>
    </lineage>
</organism>
<evidence type="ECO:0000259" key="3">
    <source>
        <dbReference type="Pfam" id="PF09130"/>
    </source>
</evidence>
<dbReference type="EMBL" id="KN847530">
    <property type="protein sequence ID" value="KIW08903.1"/>
    <property type="molecule type" value="Genomic_DNA"/>
</dbReference>
<dbReference type="EMBL" id="KN847530">
    <property type="protein sequence ID" value="KIW08902.1"/>
    <property type="molecule type" value="Genomic_DNA"/>
</dbReference>
<dbReference type="GeneID" id="27308795"/>
<proteinExistence type="inferred from homology"/>
<dbReference type="InterPro" id="IPR008927">
    <property type="entry name" value="6-PGluconate_DH-like_C_sf"/>
</dbReference>
<evidence type="ECO:0000259" key="2">
    <source>
        <dbReference type="Pfam" id="PF03446"/>
    </source>
</evidence>
<dbReference type="Pfam" id="PF09130">
    <property type="entry name" value="DUF1932"/>
    <property type="match status" value="1"/>
</dbReference>
<dbReference type="Proteomes" id="UP000053259">
    <property type="component" value="Unassembled WGS sequence"/>
</dbReference>
<keyword evidence="5" id="KW-1185">Reference proteome</keyword>
<evidence type="ECO:0000256" key="1">
    <source>
        <dbReference type="ARBA" id="ARBA00007598"/>
    </source>
</evidence>
<feature type="domain" description="Phosphogluconate dehydrogenase NAD-binding putative C-terminal" evidence="3">
    <location>
        <begin position="203"/>
        <end position="280"/>
    </location>
</feature>
<accession>A0A0D2AQG6</accession>
<dbReference type="RefSeq" id="XP_016218771.1">
    <property type="nucleotide sequence ID" value="XM_016353618.1"/>
</dbReference>
<dbReference type="AlphaFoldDB" id="A0A0D2AQG6"/>
<dbReference type="InterPro" id="IPR036291">
    <property type="entry name" value="NAD(P)-bd_dom_sf"/>
</dbReference>
<dbReference type="OrthoDB" id="9988102at2759"/>
<protein>
    <recommendedName>
        <fullName evidence="6">Phosphogluconate dehydrogenase NAD-binding putative C-terminal domain-containing protein</fullName>
    </recommendedName>
</protein>